<protein>
    <submittedName>
        <fullName evidence="2">Uncharacterized protein</fullName>
    </submittedName>
</protein>
<gene>
    <name evidence="2" type="ORF">CEXT_429941</name>
</gene>
<organism evidence="2 3">
    <name type="scientific">Caerostris extrusa</name>
    <name type="common">Bark spider</name>
    <name type="synonym">Caerostris bankana</name>
    <dbReference type="NCBI Taxonomy" id="172846"/>
    <lineage>
        <taxon>Eukaryota</taxon>
        <taxon>Metazoa</taxon>
        <taxon>Ecdysozoa</taxon>
        <taxon>Arthropoda</taxon>
        <taxon>Chelicerata</taxon>
        <taxon>Arachnida</taxon>
        <taxon>Araneae</taxon>
        <taxon>Araneomorphae</taxon>
        <taxon>Entelegynae</taxon>
        <taxon>Araneoidea</taxon>
        <taxon>Araneidae</taxon>
        <taxon>Caerostris</taxon>
    </lineage>
</organism>
<sequence length="68" mass="7791">MIVFLTSPNPIMEVSKSDKEASSAEPIENFLKLNQLLLRMVSKGRKRARERNKDEENPIIKIPLGKQI</sequence>
<evidence type="ECO:0000313" key="2">
    <source>
        <dbReference type="EMBL" id="GIY31907.1"/>
    </source>
</evidence>
<dbReference type="AlphaFoldDB" id="A0AAV4SI74"/>
<accession>A0AAV4SI74</accession>
<feature type="region of interest" description="Disordered" evidence="1">
    <location>
        <begin position="44"/>
        <end position="68"/>
    </location>
</feature>
<comment type="caution">
    <text evidence="2">The sequence shown here is derived from an EMBL/GenBank/DDBJ whole genome shotgun (WGS) entry which is preliminary data.</text>
</comment>
<evidence type="ECO:0000313" key="3">
    <source>
        <dbReference type="Proteomes" id="UP001054945"/>
    </source>
</evidence>
<keyword evidence="3" id="KW-1185">Reference proteome</keyword>
<dbReference type="EMBL" id="BPLR01009432">
    <property type="protein sequence ID" value="GIY31907.1"/>
    <property type="molecule type" value="Genomic_DNA"/>
</dbReference>
<proteinExistence type="predicted"/>
<evidence type="ECO:0000256" key="1">
    <source>
        <dbReference type="SAM" id="MobiDB-lite"/>
    </source>
</evidence>
<reference evidence="2 3" key="1">
    <citation type="submission" date="2021-06" db="EMBL/GenBank/DDBJ databases">
        <title>Caerostris extrusa draft genome.</title>
        <authorList>
            <person name="Kono N."/>
            <person name="Arakawa K."/>
        </authorList>
    </citation>
    <scope>NUCLEOTIDE SEQUENCE [LARGE SCALE GENOMIC DNA]</scope>
</reference>
<dbReference type="Proteomes" id="UP001054945">
    <property type="component" value="Unassembled WGS sequence"/>
</dbReference>
<name>A0AAV4SI74_CAEEX</name>